<dbReference type="OrthoDB" id="9177042at2"/>
<gene>
    <name evidence="7" type="ORF">CAter282_0968</name>
</gene>
<dbReference type="InterPro" id="IPR050595">
    <property type="entry name" value="Bact_response_regulator"/>
</dbReference>
<reference evidence="7 8" key="1">
    <citation type="submission" date="2015-11" db="EMBL/GenBank/DDBJ databases">
        <title>Exploring the genomic traits of fungus-feeding bacterial genus Collimonas.</title>
        <authorList>
            <person name="Song C."/>
            <person name="Schmidt R."/>
            <person name="de Jager V."/>
            <person name="Krzyzanowska D."/>
            <person name="Jongedijk E."/>
            <person name="Cankar K."/>
            <person name="Beekwilder J."/>
            <person name="van Veen A."/>
            <person name="de Boer W."/>
            <person name="van Veen J.A."/>
            <person name="Garbeva P."/>
        </authorList>
    </citation>
    <scope>NUCLEOTIDE SEQUENCE [LARGE SCALE GENOMIC DNA]</scope>
    <source>
        <strain evidence="7 8">Ter282</strain>
    </source>
</reference>
<keyword evidence="2" id="KW-0902">Two-component regulatory system</keyword>
<sequence>MRSALILVVEDHPINRRLLQAQLAAEGWQSELVATGAEALLWLEHTRPIAVITDYVLEDMTGVELLHRVRRWETGSPGLPAIPMILYSGMPLDYLQNESRGLDCRAIITKPVGRAQLRQALAPLLSVPETPPSTSSVPDDLLIELLQFGNQQLPGLRLSLESRQFQEAAGIAHSLHGAAAVLKQTEIAQYAADIENQARQNPITSLDAAFGNLQTALDQLDRQIKARQGILST</sequence>
<dbReference type="InterPro" id="IPR036641">
    <property type="entry name" value="HPT_dom_sf"/>
</dbReference>
<dbReference type="SMART" id="SM00448">
    <property type="entry name" value="REC"/>
    <property type="match status" value="1"/>
</dbReference>
<feature type="domain" description="Response regulatory" evidence="5">
    <location>
        <begin position="5"/>
        <end position="125"/>
    </location>
</feature>
<evidence type="ECO:0000256" key="3">
    <source>
        <dbReference type="PROSITE-ProRule" id="PRU00110"/>
    </source>
</evidence>
<evidence type="ECO:0000259" key="6">
    <source>
        <dbReference type="PROSITE" id="PS50894"/>
    </source>
</evidence>
<dbReference type="Pfam" id="PF01627">
    <property type="entry name" value="Hpt"/>
    <property type="match status" value="1"/>
</dbReference>
<dbReference type="RefSeq" id="WP_061537008.1">
    <property type="nucleotide sequence ID" value="NZ_CP013233.1"/>
</dbReference>
<dbReference type="SUPFAM" id="SSF47226">
    <property type="entry name" value="Histidine-containing phosphotransfer domain, HPT domain"/>
    <property type="match status" value="1"/>
</dbReference>
<feature type="modified residue" description="Phosphohistidine" evidence="3">
    <location>
        <position position="173"/>
    </location>
</feature>
<dbReference type="GO" id="GO:0004672">
    <property type="term" value="F:protein kinase activity"/>
    <property type="evidence" value="ECO:0007669"/>
    <property type="project" value="UniProtKB-ARBA"/>
</dbReference>
<name>A0A127QFL0_9BURK</name>
<dbReference type="EMBL" id="CP013235">
    <property type="protein sequence ID" value="AMP08766.1"/>
    <property type="molecule type" value="Genomic_DNA"/>
</dbReference>
<dbReference type="AlphaFoldDB" id="A0A127QFL0"/>
<dbReference type="PATRIC" id="fig|279058.17.peg.1042"/>
<evidence type="ECO:0000256" key="4">
    <source>
        <dbReference type="PROSITE-ProRule" id="PRU00169"/>
    </source>
</evidence>
<dbReference type="InterPro" id="IPR001789">
    <property type="entry name" value="Sig_transdc_resp-reg_receiver"/>
</dbReference>
<dbReference type="PROSITE" id="PS50894">
    <property type="entry name" value="HPT"/>
    <property type="match status" value="1"/>
</dbReference>
<evidence type="ECO:0000256" key="1">
    <source>
        <dbReference type="ARBA" id="ARBA00022553"/>
    </source>
</evidence>
<keyword evidence="8" id="KW-1185">Reference proteome</keyword>
<protein>
    <submittedName>
        <fullName evidence="7">Response regulator</fullName>
    </submittedName>
</protein>
<dbReference type="CDD" id="cd17546">
    <property type="entry name" value="REC_hyHK_CKI1_RcsC-like"/>
    <property type="match status" value="1"/>
</dbReference>
<dbReference type="PROSITE" id="PS50110">
    <property type="entry name" value="RESPONSE_REGULATORY"/>
    <property type="match status" value="1"/>
</dbReference>
<evidence type="ECO:0000313" key="7">
    <source>
        <dbReference type="EMBL" id="AMP08766.1"/>
    </source>
</evidence>
<dbReference type="InterPro" id="IPR008207">
    <property type="entry name" value="Sig_transdc_His_kin_Hpt_dom"/>
</dbReference>
<feature type="modified residue" description="4-aspartylphosphate" evidence="4">
    <location>
        <position position="54"/>
    </location>
</feature>
<evidence type="ECO:0000313" key="8">
    <source>
        <dbReference type="Proteomes" id="UP000071778"/>
    </source>
</evidence>
<evidence type="ECO:0000256" key="2">
    <source>
        <dbReference type="ARBA" id="ARBA00023012"/>
    </source>
</evidence>
<dbReference type="GO" id="GO:0000160">
    <property type="term" value="P:phosphorelay signal transduction system"/>
    <property type="evidence" value="ECO:0007669"/>
    <property type="project" value="UniProtKB-KW"/>
</dbReference>
<dbReference type="SUPFAM" id="SSF52172">
    <property type="entry name" value="CheY-like"/>
    <property type="match status" value="1"/>
</dbReference>
<dbReference type="Proteomes" id="UP000071778">
    <property type="component" value="Chromosome"/>
</dbReference>
<dbReference type="Gene3D" id="1.20.120.160">
    <property type="entry name" value="HPT domain"/>
    <property type="match status" value="1"/>
</dbReference>
<keyword evidence="1 4" id="KW-0597">Phosphoprotein</keyword>
<dbReference type="PANTHER" id="PTHR44591">
    <property type="entry name" value="STRESS RESPONSE REGULATOR PROTEIN 1"/>
    <property type="match status" value="1"/>
</dbReference>
<dbReference type="PANTHER" id="PTHR44591:SF23">
    <property type="entry name" value="CHEY SUBFAMILY"/>
    <property type="match status" value="1"/>
</dbReference>
<organism evidence="7 8">
    <name type="scientific">Collimonas arenae</name>
    <dbReference type="NCBI Taxonomy" id="279058"/>
    <lineage>
        <taxon>Bacteria</taxon>
        <taxon>Pseudomonadati</taxon>
        <taxon>Pseudomonadota</taxon>
        <taxon>Betaproteobacteria</taxon>
        <taxon>Burkholderiales</taxon>
        <taxon>Oxalobacteraceae</taxon>
        <taxon>Collimonas</taxon>
    </lineage>
</organism>
<accession>A0A127QFL0</accession>
<evidence type="ECO:0000259" key="5">
    <source>
        <dbReference type="PROSITE" id="PS50110"/>
    </source>
</evidence>
<proteinExistence type="predicted"/>
<dbReference type="InterPro" id="IPR011006">
    <property type="entry name" value="CheY-like_superfamily"/>
</dbReference>
<dbReference type="Gene3D" id="3.40.50.2300">
    <property type="match status" value="1"/>
</dbReference>
<dbReference type="Pfam" id="PF00072">
    <property type="entry name" value="Response_reg"/>
    <property type="match status" value="1"/>
</dbReference>
<feature type="domain" description="HPt" evidence="6">
    <location>
        <begin position="134"/>
        <end position="227"/>
    </location>
</feature>